<dbReference type="GO" id="GO:0005856">
    <property type="term" value="C:cytoskeleton"/>
    <property type="evidence" value="ECO:0007669"/>
    <property type="project" value="UniProtKB-SubCell"/>
</dbReference>
<dbReference type="GO" id="GO:0051015">
    <property type="term" value="F:actin filament binding"/>
    <property type="evidence" value="ECO:0007669"/>
    <property type="project" value="TreeGrafter"/>
</dbReference>
<evidence type="ECO:0000256" key="3">
    <source>
        <dbReference type="ARBA" id="ARBA00006274"/>
    </source>
</evidence>
<keyword evidence="5" id="KW-0963">Cytoplasm</keyword>
<reference evidence="18" key="2">
    <citation type="submission" date="2025-09" db="UniProtKB">
        <authorList>
            <consortium name="Ensembl"/>
        </authorList>
    </citation>
    <scope>IDENTIFICATION</scope>
</reference>
<feature type="compositionally biased region" description="Basic and acidic residues" evidence="16">
    <location>
        <begin position="716"/>
        <end position="726"/>
    </location>
</feature>
<dbReference type="FunFam" id="3.40.225.10:FF:000002">
    <property type="entry name" value="alpha-adducin isoform X2"/>
    <property type="match status" value="1"/>
</dbReference>
<evidence type="ECO:0000256" key="7">
    <source>
        <dbReference type="ARBA" id="ARBA00022860"/>
    </source>
</evidence>
<keyword evidence="9" id="KW-0472">Membrane</keyword>
<evidence type="ECO:0000313" key="18">
    <source>
        <dbReference type="Ensembl" id="ENSJHYP00000024375.1"/>
    </source>
</evidence>
<protein>
    <recommendedName>
        <fullName evidence="14">Alpha-adducin</fullName>
    </recommendedName>
    <alternativeName>
        <fullName evidence="15">Erythrocyte adducin subunit alpha</fullName>
    </alternativeName>
</protein>
<evidence type="ECO:0000313" key="19">
    <source>
        <dbReference type="Proteomes" id="UP000694408"/>
    </source>
</evidence>
<dbReference type="GO" id="GO:0007010">
    <property type="term" value="P:cytoskeleton organization"/>
    <property type="evidence" value="ECO:0007669"/>
    <property type="project" value="UniProtKB-ARBA"/>
</dbReference>
<dbReference type="SUPFAM" id="SSF53639">
    <property type="entry name" value="AraD/HMP-PK domain-like"/>
    <property type="match status" value="1"/>
</dbReference>
<dbReference type="GO" id="GO:0014069">
    <property type="term" value="C:postsynaptic density"/>
    <property type="evidence" value="ECO:0007669"/>
    <property type="project" value="TreeGrafter"/>
</dbReference>
<evidence type="ECO:0000256" key="4">
    <source>
        <dbReference type="ARBA" id="ARBA00022475"/>
    </source>
</evidence>
<evidence type="ECO:0000256" key="13">
    <source>
        <dbReference type="ARBA" id="ARBA00065959"/>
    </source>
</evidence>
<feature type="domain" description="Class II aldolase/adducin N-terminal" evidence="17">
    <location>
        <begin position="147"/>
        <end position="329"/>
    </location>
</feature>
<evidence type="ECO:0000256" key="9">
    <source>
        <dbReference type="ARBA" id="ARBA00023136"/>
    </source>
</evidence>
<evidence type="ECO:0000256" key="5">
    <source>
        <dbReference type="ARBA" id="ARBA00022490"/>
    </source>
</evidence>
<dbReference type="NCBIfam" id="NF005451">
    <property type="entry name" value="PRK07044.1"/>
    <property type="match status" value="1"/>
</dbReference>
<evidence type="ECO:0000256" key="6">
    <source>
        <dbReference type="ARBA" id="ARBA00022553"/>
    </source>
</evidence>
<dbReference type="InterPro" id="IPR001303">
    <property type="entry name" value="Aldolase_II/adducin_N"/>
</dbReference>
<evidence type="ECO:0000256" key="16">
    <source>
        <dbReference type="SAM" id="MobiDB-lite"/>
    </source>
</evidence>
<keyword evidence="11" id="KW-0206">Cytoskeleton</keyword>
<dbReference type="GO" id="GO:0051016">
    <property type="term" value="P:barbed-end actin filament capping"/>
    <property type="evidence" value="ECO:0007669"/>
    <property type="project" value="TreeGrafter"/>
</dbReference>
<dbReference type="GO" id="GO:0005912">
    <property type="term" value="C:adherens junction"/>
    <property type="evidence" value="ECO:0007669"/>
    <property type="project" value="TreeGrafter"/>
</dbReference>
<dbReference type="Proteomes" id="UP000694408">
    <property type="component" value="Unplaced"/>
</dbReference>
<evidence type="ECO:0000256" key="8">
    <source>
        <dbReference type="ARBA" id="ARBA00022990"/>
    </source>
</evidence>
<dbReference type="Pfam" id="PF00596">
    <property type="entry name" value="Aldolase_II"/>
    <property type="match status" value="1"/>
</dbReference>
<keyword evidence="6" id="KW-0597">Phosphoprotein</keyword>
<dbReference type="AlphaFoldDB" id="A0A8C5JVP3"/>
<evidence type="ECO:0000256" key="15">
    <source>
        <dbReference type="ARBA" id="ARBA00076470"/>
    </source>
</evidence>
<dbReference type="PANTHER" id="PTHR10672">
    <property type="entry name" value="ADDUCIN"/>
    <property type="match status" value="1"/>
</dbReference>
<comment type="subunit">
    <text evidence="13">Heterodimer of an alpha and a beta subunit or an alpha and a gamma subunit.</text>
</comment>
<keyword evidence="10" id="KW-0009">Actin-binding</keyword>
<dbReference type="GO" id="GO:0005886">
    <property type="term" value="C:plasma membrane"/>
    <property type="evidence" value="ECO:0007669"/>
    <property type="project" value="UniProtKB-SubCell"/>
</dbReference>
<name>A0A8C5JVP3_JUNHY</name>
<accession>A0A8C5JVP3</accession>
<evidence type="ECO:0000256" key="2">
    <source>
        <dbReference type="ARBA" id="ARBA00004413"/>
    </source>
</evidence>
<comment type="similarity">
    <text evidence="3">Belongs to the aldolase class II family. Adducin subfamily.</text>
</comment>
<feature type="compositionally biased region" description="Polar residues" evidence="16">
    <location>
        <begin position="421"/>
        <end position="430"/>
    </location>
</feature>
<organism evidence="18 19">
    <name type="scientific">Junco hyemalis</name>
    <name type="common">Dark-eyed junco</name>
    <dbReference type="NCBI Taxonomy" id="40217"/>
    <lineage>
        <taxon>Eukaryota</taxon>
        <taxon>Metazoa</taxon>
        <taxon>Chordata</taxon>
        <taxon>Craniata</taxon>
        <taxon>Vertebrata</taxon>
        <taxon>Euteleostomi</taxon>
        <taxon>Archelosauria</taxon>
        <taxon>Archosauria</taxon>
        <taxon>Dinosauria</taxon>
        <taxon>Saurischia</taxon>
        <taxon>Theropoda</taxon>
        <taxon>Coelurosauria</taxon>
        <taxon>Aves</taxon>
        <taxon>Neognathae</taxon>
        <taxon>Neoaves</taxon>
        <taxon>Telluraves</taxon>
        <taxon>Australaves</taxon>
        <taxon>Passeriformes</taxon>
        <taxon>Passerellidae</taxon>
        <taxon>Junco</taxon>
    </lineage>
</organism>
<dbReference type="InterPro" id="IPR051017">
    <property type="entry name" value="Aldolase-II_Adducin_sf"/>
</dbReference>
<dbReference type="GO" id="GO:1903142">
    <property type="term" value="P:positive regulation of establishment of endothelial barrier"/>
    <property type="evidence" value="ECO:0007669"/>
    <property type="project" value="TreeGrafter"/>
</dbReference>
<proteinExistence type="inferred from homology"/>
<evidence type="ECO:0000256" key="14">
    <source>
        <dbReference type="ARBA" id="ARBA00072931"/>
    </source>
</evidence>
<comment type="function">
    <text evidence="12">Membrane-cytoskeleton-associated protein that promotes the assembly of the spectrin-actin network. Binds to calmodulin.</text>
</comment>
<dbReference type="GO" id="GO:1903393">
    <property type="term" value="P:positive regulation of adherens junction organization"/>
    <property type="evidence" value="ECO:0007669"/>
    <property type="project" value="TreeGrafter"/>
</dbReference>
<feature type="region of interest" description="Disordered" evidence="16">
    <location>
        <begin position="674"/>
        <end position="755"/>
    </location>
</feature>
<evidence type="ECO:0000256" key="11">
    <source>
        <dbReference type="ARBA" id="ARBA00023212"/>
    </source>
</evidence>
<feature type="compositionally biased region" description="Basic and acidic residues" evidence="16">
    <location>
        <begin position="684"/>
        <end position="694"/>
    </location>
</feature>
<evidence type="ECO:0000256" key="10">
    <source>
        <dbReference type="ARBA" id="ARBA00023203"/>
    </source>
</evidence>
<reference evidence="18" key="1">
    <citation type="submission" date="2025-08" db="UniProtKB">
        <authorList>
            <consortium name="Ensembl"/>
        </authorList>
    </citation>
    <scope>IDENTIFICATION</scope>
</reference>
<dbReference type="Gene3D" id="3.40.225.10">
    <property type="entry name" value="Class II aldolase/adducin N-terminal domain"/>
    <property type="match status" value="1"/>
</dbReference>
<dbReference type="SMART" id="SM01007">
    <property type="entry name" value="Aldolase_II"/>
    <property type="match status" value="1"/>
</dbReference>
<keyword evidence="7" id="KW-0112">Calmodulin-binding</keyword>
<evidence type="ECO:0000259" key="17">
    <source>
        <dbReference type="SMART" id="SM01007"/>
    </source>
</evidence>
<evidence type="ECO:0000256" key="1">
    <source>
        <dbReference type="ARBA" id="ARBA00004245"/>
    </source>
</evidence>
<sequence length="755" mass="83357">MNGDSGVGVVTSPPPTTAPHKERYFDRVDENNPEYLRERNMAPDLRQDFNMMEQKKRVSMILQSPAFCEELESMIQEQFKKGKNPTGLLALQQIADFMTTHVPNVYPAAPQGGMAALNMSLGMVTPVNDLRGSDSIAYEKGEKLLRCKLAAFYRLADLFGWSQLIYNHITARVNSEQEHFLIVPFGLLYSEVTASSLVKINIQGDVVDRGSTNLGVNQAGFTLHSAIYAARPDVKCIVHIHTPAGAAVSAMKCGLLPISPEALSLGEVAYHDYHGILVDDEEKVVIQKNLGPKSKVLILRNHGLVSVGETVEEAFYYIHNLVLACEIQVRTLASAGGPDNLVLLDPGKYKAKSRSPESPAGEGTVSHPKWQIGEQEFEALMRMLDNLGYRTGYPYRCPALREKSKKYSDVEIPASVTGYSFTSDGESGISSPLRHSFQKQQREKTRWLNSGRGDDASEEGQNGSSPKSKTKWTKEDGHRTATSAVPNLFVPLNTNPKEVQEMRNKIREQNLQDIKTAGPQSQVLSGVVVDRSLVQGELVTASKAIIEKEYQPKVIVSTTGPNPFNKLTDRELEEYRKEVERKQKGPEDKVSKYGETVLLRQTPAGEQSAVLRNQTISEPNTSDKKSLDLKGRSNTFQAADTKTLQDRDVSSLSKSLDNVQFAAAWVSCQTKQQSIPHLNGEEPDGQKSSHKEFHTAVIKALRSDPDLLAEASEPSEDGRPQKEKSPPDPSSARTPPSTPIKIEEGDGYAKEYLLP</sequence>
<comment type="subcellular location">
    <subcellularLocation>
        <location evidence="2">Cell membrane</location>
        <topology evidence="2">Peripheral membrane protein</topology>
        <orientation evidence="2">Cytoplasmic side</orientation>
    </subcellularLocation>
    <subcellularLocation>
        <location evidence="1">Cytoplasm</location>
        <location evidence="1">Cytoskeleton</location>
    </subcellularLocation>
</comment>
<evidence type="ECO:0000256" key="12">
    <source>
        <dbReference type="ARBA" id="ARBA00055853"/>
    </source>
</evidence>
<dbReference type="Ensembl" id="ENSJHYT00000029378.1">
    <property type="protein sequence ID" value="ENSJHYP00000024375.1"/>
    <property type="gene ID" value="ENSJHYG00000018302.1"/>
</dbReference>
<dbReference type="CDD" id="cd00398">
    <property type="entry name" value="Aldolase_II"/>
    <property type="match status" value="1"/>
</dbReference>
<dbReference type="PANTHER" id="PTHR10672:SF4">
    <property type="entry name" value="ALPHA-ADDUCIN"/>
    <property type="match status" value="1"/>
</dbReference>
<keyword evidence="19" id="KW-1185">Reference proteome</keyword>
<feature type="region of interest" description="Disordered" evidence="16">
    <location>
        <begin position="1"/>
        <end position="20"/>
    </location>
</feature>
<dbReference type="InterPro" id="IPR036409">
    <property type="entry name" value="Aldolase_II/adducin_N_sf"/>
</dbReference>
<dbReference type="GO" id="GO:0005925">
    <property type="term" value="C:focal adhesion"/>
    <property type="evidence" value="ECO:0007669"/>
    <property type="project" value="TreeGrafter"/>
</dbReference>
<dbReference type="GO" id="GO:0005516">
    <property type="term" value="F:calmodulin binding"/>
    <property type="evidence" value="ECO:0007669"/>
    <property type="project" value="UniProtKB-KW"/>
</dbReference>
<keyword evidence="8" id="KW-0007">Acetylation</keyword>
<keyword evidence="4" id="KW-1003">Cell membrane</keyword>
<feature type="region of interest" description="Disordered" evidence="16">
    <location>
        <begin position="421"/>
        <end position="483"/>
    </location>
</feature>